<evidence type="ECO:0000256" key="7">
    <source>
        <dbReference type="ARBA" id="ARBA00023136"/>
    </source>
</evidence>
<feature type="transmembrane region" description="Helical" evidence="9">
    <location>
        <begin position="299"/>
        <end position="318"/>
    </location>
</feature>
<dbReference type="KEGG" id="vpy:HZI73_14860"/>
<feature type="transmembrane region" description="Helical" evidence="9">
    <location>
        <begin position="259"/>
        <end position="287"/>
    </location>
</feature>
<keyword evidence="6 9" id="KW-1133">Transmembrane helix</keyword>
<evidence type="ECO:0000313" key="11">
    <source>
        <dbReference type="Proteomes" id="UP000683246"/>
    </source>
</evidence>
<comment type="subcellular location">
    <subcellularLocation>
        <location evidence="1">Cell membrane</location>
        <topology evidence="1">Multi-pass membrane protein</topology>
    </subcellularLocation>
</comment>
<dbReference type="AlphaFoldDB" id="A0A8J8MPT2"/>
<dbReference type="InterPro" id="IPR001851">
    <property type="entry name" value="ABC_transp_permease"/>
</dbReference>
<dbReference type="PANTHER" id="PTHR32196">
    <property type="entry name" value="ABC TRANSPORTER PERMEASE PROTEIN YPHD-RELATED-RELATED"/>
    <property type="match status" value="1"/>
</dbReference>
<dbReference type="Pfam" id="PF02653">
    <property type="entry name" value="BPD_transp_2"/>
    <property type="match status" value="1"/>
</dbReference>
<evidence type="ECO:0000313" key="10">
    <source>
        <dbReference type="EMBL" id="QUI25745.1"/>
    </source>
</evidence>
<dbReference type="PANTHER" id="PTHR32196:SF71">
    <property type="entry name" value="AUTOINDUCER 2 IMPORT SYSTEM PERMEASE PROTEIN LSRD"/>
    <property type="match status" value="1"/>
</dbReference>
<dbReference type="CDD" id="cd06579">
    <property type="entry name" value="TM_PBP1_transp_AraH_like"/>
    <property type="match status" value="1"/>
</dbReference>
<gene>
    <name evidence="10" type="ORF">HZI73_14860</name>
</gene>
<evidence type="ECO:0000256" key="9">
    <source>
        <dbReference type="SAM" id="Phobius"/>
    </source>
</evidence>
<proteinExistence type="predicted"/>
<feature type="transmembrane region" description="Helical" evidence="9">
    <location>
        <begin position="168"/>
        <end position="189"/>
    </location>
</feature>
<evidence type="ECO:0000256" key="6">
    <source>
        <dbReference type="ARBA" id="ARBA00022989"/>
    </source>
</evidence>
<keyword evidence="4" id="KW-0997">Cell inner membrane</keyword>
<dbReference type="GO" id="GO:0022857">
    <property type="term" value="F:transmembrane transporter activity"/>
    <property type="evidence" value="ECO:0007669"/>
    <property type="project" value="InterPro"/>
</dbReference>
<feature type="transmembrane region" description="Helical" evidence="9">
    <location>
        <begin position="77"/>
        <end position="94"/>
    </location>
</feature>
<evidence type="ECO:0000256" key="1">
    <source>
        <dbReference type="ARBA" id="ARBA00004651"/>
    </source>
</evidence>
<keyword evidence="11" id="KW-1185">Reference proteome</keyword>
<sequence>MQTNEVKQDKWSIIKQYIGSEKIGLMIALVVMVIIFSYLSPHYFTAKNLMNILVASSLVGLAAIGQSYLVIGGQIDLSPGAVAGFSGVLAAILLQNGFGTVPTLLIVVVAGILIGFINSLIVNTLKIAPFIATLATMQAIRGLAYIICNGKPIYIQDKTYLSIGKDRILGVPIPVIILILAFIVFIILLSKSRFGRNLYIVGGNPVAARLAGINAKRVISKAFMITSGLSALGGAILASRMNSGQPSSSMGLEMSAVTAVVLGGIAFTGGIGSLGGTVIGVLILQGFNNGLLIMNVPQFWQYVASGLLLVAALSFDYLRSRKRV</sequence>
<evidence type="ECO:0000256" key="5">
    <source>
        <dbReference type="ARBA" id="ARBA00022692"/>
    </source>
</evidence>
<feature type="transmembrane region" description="Helical" evidence="9">
    <location>
        <begin position="101"/>
        <end position="121"/>
    </location>
</feature>
<feature type="transmembrane region" description="Helical" evidence="9">
    <location>
        <begin position="127"/>
        <end position="147"/>
    </location>
</feature>
<organism evidence="10 11">
    <name type="scientific">Vallitalea pronyensis</name>
    <dbReference type="NCBI Taxonomy" id="1348613"/>
    <lineage>
        <taxon>Bacteria</taxon>
        <taxon>Bacillati</taxon>
        <taxon>Bacillota</taxon>
        <taxon>Clostridia</taxon>
        <taxon>Lachnospirales</taxon>
        <taxon>Vallitaleaceae</taxon>
        <taxon>Vallitalea</taxon>
    </lineage>
</organism>
<keyword evidence="7 9" id="KW-0472">Membrane</keyword>
<feature type="transmembrane region" description="Helical" evidence="9">
    <location>
        <begin position="23"/>
        <end position="40"/>
    </location>
</feature>
<protein>
    <recommendedName>
        <fullName evidence="8">Autoinducer 2 import system permease protein LsrD</fullName>
    </recommendedName>
</protein>
<dbReference type="RefSeq" id="WP_212698824.1">
    <property type="nucleotide sequence ID" value="NZ_CP058649.1"/>
</dbReference>
<evidence type="ECO:0000256" key="2">
    <source>
        <dbReference type="ARBA" id="ARBA00022448"/>
    </source>
</evidence>
<keyword evidence="2" id="KW-0813">Transport</keyword>
<dbReference type="GO" id="GO:0005886">
    <property type="term" value="C:plasma membrane"/>
    <property type="evidence" value="ECO:0007669"/>
    <property type="project" value="UniProtKB-SubCell"/>
</dbReference>
<evidence type="ECO:0000256" key="8">
    <source>
        <dbReference type="ARBA" id="ARBA00039381"/>
    </source>
</evidence>
<feature type="transmembrane region" description="Helical" evidence="9">
    <location>
        <begin position="52"/>
        <end position="71"/>
    </location>
</feature>
<evidence type="ECO:0000256" key="4">
    <source>
        <dbReference type="ARBA" id="ARBA00022519"/>
    </source>
</evidence>
<keyword evidence="5 9" id="KW-0812">Transmembrane</keyword>
<dbReference type="Proteomes" id="UP000683246">
    <property type="component" value="Chromosome"/>
</dbReference>
<evidence type="ECO:0000256" key="3">
    <source>
        <dbReference type="ARBA" id="ARBA00022475"/>
    </source>
</evidence>
<dbReference type="EMBL" id="CP058649">
    <property type="protein sequence ID" value="QUI25745.1"/>
    <property type="molecule type" value="Genomic_DNA"/>
</dbReference>
<keyword evidence="3" id="KW-1003">Cell membrane</keyword>
<reference evidence="10" key="1">
    <citation type="submission" date="2020-07" db="EMBL/GenBank/DDBJ databases">
        <title>Vallitalea pronyensis genome.</title>
        <authorList>
            <person name="Postec A."/>
        </authorList>
    </citation>
    <scope>NUCLEOTIDE SEQUENCE</scope>
    <source>
        <strain evidence="10">FatNI3</strain>
    </source>
</reference>
<accession>A0A8J8MPT2</accession>
<name>A0A8J8MPT2_9FIRM</name>